<organism evidence="7 8">
    <name type="scientific">Microbulbifer variabilis</name>
    <dbReference type="NCBI Taxonomy" id="266805"/>
    <lineage>
        <taxon>Bacteria</taxon>
        <taxon>Pseudomonadati</taxon>
        <taxon>Pseudomonadota</taxon>
        <taxon>Gammaproteobacteria</taxon>
        <taxon>Cellvibrionales</taxon>
        <taxon>Microbulbiferaceae</taxon>
        <taxon>Microbulbifer</taxon>
    </lineage>
</organism>
<dbReference type="NCBIfam" id="TIGR02937">
    <property type="entry name" value="sigma70-ECF"/>
    <property type="match status" value="1"/>
</dbReference>
<protein>
    <submittedName>
        <fullName evidence="7">RNA polymerase sigma factor</fullName>
        <ecNumber evidence="7">2.7.7.6</ecNumber>
    </submittedName>
</protein>
<sequence length="179" mass="20667">MNQFLAQVEKRAFTMANYAVGNRDDALDIVQDSMLALVRKYSGRDRAEWRPLFFTILNNRITDWHRRNNKLSRWQLFREKLPANSDELDPAPLEWVDSHNPTPDKVLAGERLLEAIDSAVAKLPLRQQQAFLLRCVEEFDVAETARAMSCSQGSVKTHLSRAMRSLRNHLEAFQLEATQ</sequence>
<dbReference type="EMBL" id="CP092418">
    <property type="protein sequence ID" value="USD22832.1"/>
    <property type="molecule type" value="Genomic_DNA"/>
</dbReference>
<keyword evidence="8" id="KW-1185">Reference proteome</keyword>
<dbReference type="PANTHER" id="PTHR43133:SF64">
    <property type="entry name" value="ECF SIGMA FACTOR"/>
    <property type="match status" value="1"/>
</dbReference>
<keyword evidence="2" id="KW-0805">Transcription regulation</keyword>
<dbReference type="InterPro" id="IPR013324">
    <property type="entry name" value="RNA_pol_sigma_r3/r4-like"/>
</dbReference>
<dbReference type="InterPro" id="IPR013325">
    <property type="entry name" value="RNA_pol_sigma_r2"/>
</dbReference>
<proteinExistence type="inferred from homology"/>
<comment type="similarity">
    <text evidence="1">Belongs to the sigma-70 factor family. ECF subfamily.</text>
</comment>
<dbReference type="InterPro" id="IPR013249">
    <property type="entry name" value="RNA_pol_sigma70_r4_t2"/>
</dbReference>
<dbReference type="InterPro" id="IPR007627">
    <property type="entry name" value="RNA_pol_sigma70_r2"/>
</dbReference>
<dbReference type="Pfam" id="PF08281">
    <property type="entry name" value="Sigma70_r4_2"/>
    <property type="match status" value="1"/>
</dbReference>
<dbReference type="SUPFAM" id="SSF88659">
    <property type="entry name" value="Sigma3 and sigma4 domains of RNA polymerase sigma factors"/>
    <property type="match status" value="1"/>
</dbReference>
<evidence type="ECO:0000256" key="3">
    <source>
        <dbReference type="ARBA" id="ARBA00023082"/>
    </source>
</evidence>
<dbReference type="Gene3D" id="1.10.10.10">
    <property type="entry name" value="Winged helix-like DNA-binding domain superfamily/Winged helix DNA-binding domain"/>
    <property type="match status" value="1"/>
</dbReference>
<dbReference type="GO" id="GO:0003899">
    <property type="term" value="F:DNA-directed RNA polymerase activity"/>
    <property type="evidence" value="ECO:0007669"/>
    <property type="project" value="UniProtKB-EC"/>
</dbReference>
<feature type="domain" description="RNA polymerase sigma factor 70 region 4 type 2" evidence="6">
    <location>
        <begin position="114"/>
        <end position="166"/>
    </location>
</feature>
<dbReference type="InterPro" id="IPR014284">
    <property type="entry name" value="RNA_pol_sigma-70_dom"/>
</dbReference>
<evidence type="ECO:0000259" key="6">
    <source>
        <dbReference type="Pfam" id="PF08281"/>
    </source>
</evidence>
<dbReference type="RefSeq" id="WP_252085185.1">
    <property type="nucleotide sequence ID" value="NZ_CP092418.1"/>
</dbReference>
<keyword evidence="4" id="KW-0804">Transcription</keyword>
<reference evidence="7" key="1">
    <citation type="submission" date="2022-02" db="EMBL/GenBank/DDBJ databases">
        <title>Coral-associated bacteria.</title>
        <authorList>
            <person name="Tang K."/>
            <person name="Wang X."/>
        </authorList>
    </citation>
    <scope>NUCLEOTIDE SEQUENCE</scope>
    <source>
        <strain evidence="7">SCSIO 43006</strain>
    </source>
</reference>
<keyword evidence="3" id="KW-0731">Sigma factor</keyword>
<accession>A0ABY4VK38</accession>
<dbReference type="InterPro" id="IPR036388">
    <property type="entry name" value="WH-like_DNA-bd_sf"/>
</dbReference>
<evidence type="ECO:0000256" key="1">
    <source>
        <dbReference type="ARBA" id="ARBA00010641"/>
    </source>
</evidence>
<dbReference type="Proteomes" id="UP001055658">
    <property type="component" value="Chromosome"/>
</dbReference>
<dbReference type="Pfam" id="PF04542">
    <property type="entry name" value="Sigma70_r2"/>
    <property type="match status" value="1"/>
</dbReference>
<evidence type="ECO:0000256" key="2">
    <source>
        <dbReference type="ARBA" id="ARBA00023015"/>
    </source>
</evidence>
<dbReference type="EC" id="2.7.7.6" evidence="7"/>
<keyword evidence="7" id="KW-0808">Transferase</keyword>
<keyword evidence="7" id="KW-0548">Nucleotidyltransferase</keyword>
<gene>
    <name evidence="7" type="ORF">MJO52_06755</name>
</gene>
<dbReference type="CDD" id="cd06171">
    <property type="entry name" value="Sigma70_r4"/>
    <property type="match status" value="1"/>
</dbReference>
<evidence type="ECO:0000256" key="4">
    <source>
        <dbReference type="ARBA" id="ARBA00023163"/>
    </source>
</evidence>
<name>A0ABY4VK38_9GAMM</name>
<dbReference type="NCBIfam" id="NF006550">
    <property type="entry name" value="PRK09047.1"/>
    <property type="match status" value="1"/>
</dbReference>
<dbReference type="Gene3D" id="1.10.1740.10">
    <property type="match status" value="1"/>
</dbReference>
<dbReference type="PANTHER" id="PTHR43133">
    <property type="entry name" value="RNA POLYMERASE ECF-TYPE SIGMA FACTO"/>
    <property type="match status" value="1"/>
</dbReference>
<feature type="domain" description="RNA polymerase sigma-70 region 2" evidence="5">
    <location>
        <begin position="8"/>
        <end position="69"/>
    </location>
</feature>
<dbReference type="SUPFAM" id="SSF88946">
    <property type="entry name" value="Sigma2 domain of RNA polymerase sigma factors"/>
    <property type="match status" value="1"/>
</dbReference>
<evidence type="ECO:0000259" key="5">
    <source>
        <dbReference type="Pfam" id="PF04542"/>
    </source>
</evidence>
<dbReference type="InterPro" id="IPR039425">
    <property type="entry name" value="RNA_pol_sigma-70-like"/>
</dbReference>
<evidence type="ECO:0000313" key="8">
    <source>
        <dbReference type="Proteomes" id="UP001055658"/>
    </source>
</evidence>
<evidence type="ECO:0000313" key="7">
    <source>
        <dbReference type="EMBL" id="USD22832.1"/>
    </source>
</evidence>